<evidence type="ECO:0000313" key="3">
    <source>
        <dbReference type="EMBL" id="KAK7065348.1"/>
    </source>
</evidence>
<dbReference type="Pfam" id="PF13879">
    <property type="entry name" value="Hmw_CFAP97"/>
    <property type="match status" value="1"/>
</dbReference>
<gene>
    <name evidence="3" type="ORF">SK128_015666</name>
</gene>
<feature type="region of interest" description="Disordered" evidence="2">
    <location>
        <begin position="416"/>
        <end position="446"/>
    </location>
</feature>
<dbReference type="Proteomes" id="UP001381693">
    <property type="component" value="Unassembled WGS sequence"/>
</dbReference>
<evidence type="ECO:0000313" key="4">
    <source>
        <dbReference type="Proteomes" id="UP001381693"/>
    </source>
</evidence>
<feature type="compositionally biased region" description="Basic residues" evidence="2">
    <location>
        <begin position="375"/>
        <end position="390"/>
    </location>
</feature>
<accession>A0AAN8ZVJ7</accession>
<keyword evidence="4" id="KW-1185">Reference proteome</keyword>
<name>A0AAN8ZVJ7_HALRR</name>
<proteinExistence type="inferred from homology"/>
<protein>
    <recommendedName>
        <fullName evidence="5">Cilia- and flagella-associated protein 97</fullName>
    </recommendedName>
</protein>
<dbReference type="AlphaFoldDB" id="A0AAN8ZVJ7"/>
<feature type="region of interest" description="Disordered" evidence="2">
    <location>
        <begin position="102"/>
        <end position="144"/>
    </location>
</feature>
<evidence type="ECO:0000256" key="2">
    <source>
        <dbReference type="SAM" id="MobiDB-lite"/>
    </source>
</evidence>
<feature type="compositionally biased region" description="Acidic residues" evidence="2">
    <location>
        <begin position="164"/>
        <end position="176"/>
    </location>
</feature>
<feature type="compositionally biased region" description="Low complexity" evidence="2">
    <location>
        <begin position="417"/>
        <end position="431"/>
    </location>
</feature>
<dbReference type="PANTHER" id="PTHR23035">
    <property type="entry name" value="CILIA- AND FLAGELLA-ASSOCIATED PROTEIN 97-RELATED"/>
    <property type="match status" value="1"/>
</dbReference>
<organism evidence="3 4">
    <name type="scientific">Halocaridina rubra</name>
    <name type="common">Hawaiian red shrimp</name>
    <dbReference type="NCBI Taxonomy" id="373956"/>
    <lineage>
        <taxon>Eukaryota</taxon>
        <taxon>Metazoa</taxon>
        <taxon>Ecdysozoa</taxon>
        <taxon>Arthropoda</taxon>
        <taxon>Crustacea</taxon>
        <taxon>Multicrustacea</taxon>
        <taxon>Malacostraca</taxon>
        <taxon>Eumalacostraca</taxon>
        <taxon>Eucarida</taxon>
        <taxon>Decapoda</taxon>
        <taxon>Pleocyemata</taxon>
        <taxon>Caridea</taxon>
        <taxon>Atyoidea</taxon>
        <taxon>Atyidae</taxon>
        <taxon>Halocaridina</taxon>
    </lineage>
</organism>
<dbReference type="PANTHER" id="PTHR23035:SF1">
    <property type="entry name" value="CILIA- AND FLAGELLA-ASSOCIATED PROTEIN 97"/>
    <property type="match status" value="1"/>
</dbReference>
<dbReference type="EMBL" id="JAXCGZ010020809">
    <property type="protein sequence ID" value="KAK7065348.1"/>
    <property type="molecule type" value="Genomic_DNA"/>
</dbReference>
<sequence>MARKISLSDRQYEPDICGAVDFGFFEDDNDVERTKGSSAIVTNSVVVSSYDQQHLPLIESDSHVLGAKCLVDSRFLEDTSCGRLWLREQEEASRRCLIEGRQESGEAMRNEDRASFGSSNSDRGKIGSTSSLEAHDPYPIEGDNVDEARGAVMEHVDPHPYSSDEWEESDLSDSDGDDHSDSSDDDDPKSQVDRLIERGTLIYMDGENSNLSSETESSDYDDSDSESDITDVSPLISATASPLGLSPVLPRRTLGTSPLALHNNRGLVVDRYMPEITSNDQGYDSQPQCNGSSHSNSDDSTDMTLLLKAVVELEKKQKRHQQNNHNISNEHYNNRHHHHHKNYENSRHHQNNLHNHQHHQPTSPVTIHPIDASPHHRHLRRAAHSHRRKNMSFSNDEVRRIDRENQILLHKIVSAHTRTNNQSSSNQNNRSVQRPANSTVNRKREEEKIRRENVILLRKIQEAKPSRDITASRSPRHRTAQGVRPPSSLPATPGSCGASAGTI</sequence>
<dbReference type="GO" id="GO:0007283">
    <property type="term" value="P:spermatogenesis"/>
    <property type="evidence" value="ECO:0007669"/>
    <property type="project" value="TreeGrafter"/>
</dbReference>
<feature type="compositionally biased region" description="Acidic residues" evidence="2">
    <location>
        <begin position="216"/>
        <end position="229"/>
    </location>
</feature>
<comment type="caution">
    <text evidence="3">The sequence shown here is derived from an EMBL/GenBank/DDBJ whole genome shotgun (WGS) entry which is preliminary data.</text>
</comment>
<dbReference type="InterPro" id="IPR038791">
    <property type="entry name" value="Cfap97/Hemingway"/>
</dbReference>
<evidence type="ECO:0008006" key="5">
    <source>
        <dbReference type="Google" id="ProtNLM"/>
    </source>
</evidence>
<feature type="compositionally biased region" description="Basic and acidic residues" evidence="2">
    <location>
        <begin position="102"/>
        <end position="114"/>
    </location>
</feature>
<feature type="region of interest" description="Disordered" evidence="2">
    <location>
        <begin position="156"/>
        <end position="230"/>
    </location>
</feature>
<feature type="region of interest" description="Disordered" evidence="2">
    <location>
        <begin position="464"/>
        <end position="503"/>
    </location>
</feature>
<evidence type="ECO:0000256" key="1">
    <source>
        <dbReference type="ARBA" id="ARBA00008315"/>
    </source>
</evidence>
<feature type="compositionally biased region" description="Basic and acidic residues" evidence="2">
    <location>
        <begin position="177"/>
        <end position="197"/>
    </location>
</feature>
<feature type="compositionally biased region" description="Polar residues" evidence="2">
    <location>
        <begin position="278"/>
        <end position="295"/>
    </location>
</feature>
<comment type="similarity">
    <text evidence="1">Belongs to the CFAP97 family.</text>
</comment>
<feature type="region of interest" description="Disordered" evidence="2">
    <location>
        <begin position="278"/>
        <end position="300"/>
    </location>
</feature>
<feature type="compositionally biased region" description="Basic residues" evidence="2">
    <location>
        <begin position="348"/>
        <end position="359"/>
    </location>
</feature>
<reference evidence="3 4" key="1">
    <citation type="submission" date="2023-11" db="EMBL/GenBank/DDBJ databases">
        <title>Halocaridina rubra genome assembly.</title>
        <authorList>
            <person name="Smith C."/>
        </authorList>
    </citation>
    <scope>NUCLEOTIDE SEQUENCE [LARGE SCALE GENOMIC DNA]</scope>
    <source>
        <strain evidence="3">EP-1</strain>
        <tissue evidence="3">Whole</tissue>
    </source>
</reference>
<feature type="region of interest" description="Disordered" evidence="2">
    <location>
        <begin position="318"/>
        <end position="398"/>
    </location>
</feature>
<feature type="compositionally biased region" description="Polar residues" evidence="2">
    <location>
        <begin position="116"/>
        <end position="132"/>
    </location>
</feature>
<dbReference type="InterPro" id="IPR029488">
    <property type="entry name" value="Hmw/CFAP97"/>
</dbReference>